<feature type="transmembrane region" description="Helical" evidence="9">
    <location>
        <begin position="541"/>
        <end position="562"/>
    </location>
</feature>
<dbReference type="InterPro" id="IPR017978">
    <property type="entry name" value="GPCR_3_C"/>
</dbReference>
<dbReference type="GO" id="GO:0004965">
    <property type="term" value="F:G protein-coupled GABA receptor activity"/>
    <property type="evidence" value="ECO:0007669"/>
    <property type="project" value="InterPro"/>
</dbReference>
<dbReference type="SUPFAM" id="SSF53822">
    <property type="entry name" value="Periplasmic binding protein-like I"/>
    <property type="match status" value="1"/>
</dbReference>
<feature type="transmembrane region" description="Helical" evidence="9">
    <location>
        <begin position="744"/>
        <end position="767"/>
    </location>
</feature>
<feature type="transmembrane region" description="Helical" evidence="9">
    <location>
        <begin position="624"/>
        <end position="645"/>
    </location>
</feature>
<feature type="transmembrane region" description="Helical" evidence="9">
    <location>
        <begin position="503"/>
        <end position="529"/>
    </location>
</feature>
<dbReference type="AlphaFoldDB" id="A0A9P0KWY1"/>
<dbReference type="FunFam" id="3.40.50.2300:FF:000751">
    <property type="match status" value="1"/>
</dbReference>
<dbReference type="Pfam" id="PF00003">
    <property type="entry name" value="7tm_3"/>
    <property type="match status" value="1"/>
</dbReference>
<accession>A0A9P0KWY1</accession>
<dbReference type="GO" id="GO:0007214">
    <property type="term" value="P:gamma-aminobutyric acid signaling pathway"/>
    <property type="evidence" value="ECO:0007669"/>
    <property type="project" value="TreeGrafter"/>
</dbReference>
<dbReference type="Proteomes" id="UP001152888">
    <property type="component" value="Unassembled WGS sequence"/>
</dbReference>
<dbReference type="EMBL" id="CAKOFQ010006916">
    <property type="protein sequence ID" value="CAH1982079.1"/>
    <property type="molecule type" value="Genomic_DNA"/>
</dbReference>
<evidence type="ECO:0000256" key="9">
    <source>
        <dbReference type="SAM" id="Phobius"/>
    </source>
</evidence>
<keyword evidence="4" id="KW-0297">G-protein coupled receptor</keyword>
<sequence length="962" mass="109152">MKSSHPFQRHVCFLFLSIAVLTTYLSLKNKSRNYSKFFTLSNYSDAFKNESTAYEHFLNLSFDGSSESDFVYYVNFSETDEVDRVEDEDVKTVYILGLFELSTKWGLRVEGESEVLAAKLAVSHVNRYNVIPGYRLQLLINDTKCDPGVGIDRFFHALYSNKKILMLLGSGCSNVTERLAQVLPYWNILQVSFGSTSPYLSDRNKFPLFFRTAAPDSSHNDAKIHFIKKFGWKVVATFSQSENEYLLPINRLITDLENASVACMSTVTFSLDNYLDQLKALKDLDTRVIIGSFSGDILPQIFCAVHDLKMLDEYVWILQNREQNWWNLPKNCTDYALKQATSGMFLFSEHNDLKGSGISISGMDPEFFEETLNISKSDISRYARHSYDAVWAIALTLRHNWLVRLEDFKYTDKNLVCKWMGKMDSLKFIGLSGPLKFKGGDRIGNSIIRQVQDGMQKDIAIFDSITNTLNFNCETCHSVKWKDDKIPIAQRILKISMTTIPNALFYTVAMVSLMGIGISFVFLCINLYFRKIRTLKLSSPKLNNVAVVGCILVYCSVILLGINNTTIKSDVHFSKLCFAKVYLLSAGFSLTFGSMFAKTYRVHRLFTYTCAGLVRNKLLQDKQLIVLIMIPLVVDAVIVALWVIIDPMERQIYNLTLQVDYSKRGVVYQSQVESCSCHNTPGWYLALFGYKSIILIMGVFMAWKTRHVKVPALNDSQHIGICVYGAVFTTIIVIFFSFISEYVIFTYIAKSVCILFSTTLSLLLLFLPKLKLVFCKIDPITQSMGLKIESNTRRFISDDPREFICRLEIQNKVYRCEIAELDKEISRLEALLNNRASISKPGSSGLGKTSDSQLPCSMVGRASWPTAAPSDLKAFNKDAFLSDNKLNSDKRNFFGKLKKYFVSFSALQTVPQESDFTISTVAKSVPASSAEAIDGFEEVDRIFYAEAKSDLELRGSKERCDR</sequence>
<evidence type="ECO:0000256" key="2">
    <source>
        <dbReference type="ARBA" id="ARBA00022692"/>
    </source>
</evidence>
<dbReference type="CDD" id="cd15047">
    <property type="entry name" value="7tmC_GABA-B-like"/>
    <property type="match status" value="1"/>
</dbReference>
<dbReference type="InterPro" id="IPR001828">
    <property type="entry name" value="ANF_lig-bd_rcpt"/>
</dbReference>
<dbReference type="Gene3D" id="3.40.50.2300">
    <property type="match status" value="2"/>
</dbReference>
<evidence type="ECO:0000313" key="12">
    <source>
        <dbReference type="Proteomes" id="UP001152888"/>
    </source>
</evidence>
<dbReference type="PROSITE" id="PS50259">
    <property type="entry name" value="G_PROTEIN_RECEP_F3_4"/>
    <property type="match status" value="1"/>
</dbReference>
<feature type="transmembrane region" description="Helical" evidence="9">
    <location>
        <begin position="582"/>
        <end position="603"/>
    </location>
</feature>
<feature type="transmembrane region" description="Helical" evidence="9">
    <location>
        <begin position="683"/>
        <end position="703"/>
    </location>
</feature>
<organism evidence="11 12">
    <name type="scientific">Acanthoscelides obtectus</name>
    <name type="common">Bean weevil</name>
    <name type="synonym">Bruchus obtectus</name>
    <dbReference type="NCBI Taxonomy" id="200917"/>
    <lineage>
        <taxon>Eukaryota</taxon>
        <taxon>Metazoa</taxon>
        <taxon>Ecdysozoa</taxon>
        <taxon>Arthropoda</taxon>
        <taxon>Hexapoda</taxon>
        <taxon>Insecta</taxon>
        <taxon>Pterygota</taxon>
        <taxon>Neoptera</taxon>
        <taxon>Endopterygota</taxon>
        <taxon>Coleoptera</taxon>
        <taxon>Polyphaga</taxon>
        <taxon>Cucujiformia</taxon>
        <taxon>Chrysomeloidea</taxon>
        <taxon>Chrysomelidae</taxon>
        <taxon>Bruchinae</taxon>
        <taxon>Bruchini</taxon>
        <taxon>Acanthoscelides</taxon>
    </lineage>
</organism>
<reference evidence="11" key="1">
    <citation type="submission" date="2022-03" db="EMBL/GenBank/DDBJ databases">
        <authorList>
            <person name="Sayadi A."/>
        </authorList>
    </citation>
    <scope>NUCLEOTIDE SEQUENCE</scope>
</reference>
<dbReference type="CDD" id="cd06366">
    <property type="entry name" value="PBP1_GABAb_receptor"/>
    <property type="match status" value="1"/>
</dbReference>
<dbReference type="PRINTS" id="PR01177">
    <property type="entry name" value="GABAB1RECPTR"/>
</dbReference>
<dbReference type="GO" id="GO:0038039">
    <property type="term" value="C:G protein-coupled receptor heterodimeric complex"/>
    <property type="evidence" value="ECO:0007669"/>
    <property type="project" value="TreeGrafter"/>
</dbReference>
<evidence type="ECO:0000256" key="3">
    <source>
        <dbReference type="ARBA" id="ARBA00022989"/>
    </source>
</evidence>
<evidence type="ECO:0000256" key="4">
    <source>
        <dbReference type="ARBA" id="ARBA00023040"/>
    </source>
</evidence>
<feature type="transmembrane region" description="Helical" evidence="9">
    <location>
        <begin position="719"/>
        <end position="738"/>
    </location>
</feature>
<dbReference type="PRINTS" id="PR00248">
    <property type="entry name" value="GPCRMGR"/>
</dbReference>
<dbReference type="InterPro" id="IPR028082">
    <property type="entry name" value="Peripla_BP_I"/>
</dbReference>
<keyword evidence="7" id="KW-0325">Glycoprotein</keyword>
<name>A0A9P0KWY1_ACAOB</name>
<keyword evidence="3 9" id="KW-1133">Transmembrane helix</keyword>
<keyword evidence="6" id="KW-0675">Receptor</keyword>
<dbReference type="InterPro" id="IPR002455">
    <property type="entry name" value="GPCR3_GABA-B"/>
</dbReference>
<evidence type="ECO:0000256" key="6">
    <source>
        <dbReference type="ARBA" id="ARBA00023170"/>
    </source>
</evidence>
<evidence type="ECO:0000313" key="11">
    <source>
        <dbReference type="EMBL" id="CAH1982079.1"/>
    </source>
</evidence>
<gene>
    <name evidence="11" type="ORF">ACAOBT_LOCUS14816</name>
</gene>
<protein>
    <recommendedName>
        <fullName evidence="10">G-protein coupled receptors family 3 profile domain-containing protein</fullName>
    </recommendedName>
</protein>
<dbReference type="PANTHER" id="PTHR10519">
    <property type="entry name" value="GABA-B RECEPTOR"/>
    <property type="match status" value="1"/>
</dbReference>
<evidence type="ECO:0000256" key="1">
    <source>
        <dbReference type="ARBA" id="ARBA00004141"/>
    </source>
</evidence>
<evidence type="ECO:0000256" key="5">
    <source>
        <dbReference type="ARBA" id="ARBA00023136"/>
    </source>
</evidence>
<keyword evidence="2 9" id="KW-0812">Transmembrane</keyword>
<dbReference type="OrthoDB" id="411630at2759"/>
<dbReference type="InterPro" id="IPR000337">
    <property type="entry name" value="GPCR_3"/>
</dbReference>
<comment type="caution">
    <text evidence="11">The sequence shown here is derived from an EMBL/GenBank/DDBJ whole genome shotgun (WGS) entry which is preliminary data.</text>
</comment>
<keyword evidence="12" id="KW-1185">Reference proteome</keyword>
<feature type="domain" description="G-protein coupled receptors family 3 profile" evidence="10">
    <location>
        <begin position="577"/>
        <end position="776"/>
    </location>
</feature>
<comment type="subcellular location">
    <subcellularLocation>
        <location evidence="1">Membrane</location>
        <topology evidence="1">Multi-pass membrane protein</topology>
    </subcellularLocation>
</comment>
<dbReference type="PRINTS" id="PR01176">
    <property type="entry name" value="GABABRECEPTR"/>
</dbReference>
<dbReference type="Pfam" id="PF01094">
    <property type="entry name" value="ANF_receptor"/>
    <property type="match status" value="1"/>
</dbReference>
<keyword evidence="5 9" id="KW-0472">Membrane</keyword>
<proteinExistence type="predicted"/>
<evidence type="ECO:0000256" key="7">
    <source>
        <dbReference type="ARBA" id="ARBA00023180"/>
    </source>
</evidence>
<evidence type="ECO:0000259" key="10">
    <source>
        <dbReference type="PROSITE" id="PS50259"/>
    </source>
</evidence>
<dbReference type="PANTHER" id="PTHR10519:SF46">
    <property type="entry name" value="METABOTROPIC GABA-B RECEPTOR SUBTYPE 3, ISOFORM A"/>
    <property type="match status" value="1"/>
</dbReference>
<keyword evidence="8" id="KW-0807">Transducer</keyword>
<evidence type="ECO:0000256" key="8">
    <source>
        <dbReference type="ARBA" id="ARBA00023224"/>
    </source>
</evidence>